<feature type="domain" description="Sulfatase N-terminal" evidence="5">
    <location>
        <begin position="30"/>
        <end position="411"/>
    </location>
</feature>
<reference evidence="6 7" key="1">
    <citation type="submission" date="2019-02" db="EMBL/GenBank/DDBJ databases">
        <title>Deep-cultivation of Planctomycetes and their phenomic and genomic characterization uncovers novel biology.</title>
        <authorList>
            <person name="Wiegand S."/>
            <person name="Jogler M."/>
            <person name="Boedeker C."/>
            <person name="Pinto D."/>
            <person name="Vollmers J."/>
            <person name="Rivas-Marin E."/>
            <person name="Kohn T."/>
            <person name="Peeters S.H."/>
            <person name="Heuer A."/>
            <person name="Rast P."/>
            <person name="Oberbeckmann S."/>
            <person name="Bunk B."/>
            <person name="Jeske O."/>
            <person name="Meyerdierks A."/>
            <person name="Storesund J.E."/>
            <person name="Kallscheuer N."/>
            <person name="Luecker S."/>
            <person name="Lage O.M."/>
            <person name="Pohl T."/>
            <person name="Merkel B.J."/>
            <person name="Hornburger P."/>
            <person name="Mueller R.-W."/>
            <person name="Bruemmer F."/>
            <person name="Labrenz M."/>
            <person name="Spormann A.M."/>
            <person name="Op Den Camp H."/>
            <person name="Overmann J."/>
            <person name="Amann R."/>
            <person name="Jetten M.S.M."/>
            <person name="Mascher T."/>
            <person name="Medema M.H."/>
            <person name="Devos D.P."/>
            <person name="Kaster A.-K."/>
            <person name="Ovreas L."/>
            <person name="Rohde M."/>
            <person name="Galperin M.Y."/>
            <person name="Jogler C."/>
        </authorList>
    </citation>
    <scope>NUCLEOTIDE SEQUENCE [LARGE SCALE GENOMIC DNA]</scope>
    <source>
        <strain evidence="6 7">Pla144</strain>
    </source>
</reference>
<evidence type="ECO:0000256" key="3">
    <source>
        <dbReference type="ARBA" id="ARBA00022801"/>
    </source>
</evidence>
<dbReference type="Gene3D" id="3.40.720.10">
    <property type="entry name" value="Alkaline Phosphatase, subunit A"/>
    <property type="match status" value="1"/>
</dbReference>
<gene>
    <name evidence="6" type="ORF">Pla144_00900</name>
</gene>
<dbReference type="Proteomes" id="UP000318437">
    <property type="component" value="Unassembled WGS sequence"/>
</dbReference>
<dbReference type="InterPro" id="IPR000917">
    <property type="entry name" value="Sulfatase_N"/>
</dbReference>
<keyword evidence="7" id="KW-1185">Reference proteome</keyword>
<dbReference type="InterPro" id="IPR024607">
    <property type="entry name" value="Sulfatase_CS"/>
</dbReference>
<dbReference type="EC" id="3.1.6.1" evidence="6"/>
<name>A0A5C6D0F8_9BACT</name>
<dbReference type="SUPFAM" id="SSF53649">
    <property type="entry name" value="Alkaline phosphatase-like"/>
    <property type="match status" value="1"/>
</dbReference>
<dbReference type="Pfam" id="PF00884">
    <property type="entry name" value="Sulfatase"/>
    <property type="match status" value="1"/>
</dbReference>
<evidence type="ECO:0000313" key="6">
    <source>
        <dbReference type="EMBL" id="TWU29314.1"/>
    </source>
</evidence>
<dbReference type="PROSITE" id="PS00149">
    <property type="entry name" value="SULFATASE_2"/>
    <property type="match status" value="1"/>
</dbReference>
<dbReference type="OrthoDB" id="237120at2"/>
<dbReference type="EMBL" id="SJPS01000001">
    <property type="protein sequence ID" value="TWU29314.1"/>
    <property type="molecule type" value="Genomic_DNA"/>
</dbReference>
<dbReference type="RefSeq" id="WP_146447359.1">
    <property type="nucleotide sequence ID" value="NZ_SJPS01000001.1"/>
</dbReference>
<evidence type="ECO:0000256" key="1">
    <source>
        <dbReference type="ARBA" id="ARBA00008779"/>
    </source>
</evidence>
<accession>A0A5C6D0F8</accession>
<comment type="similarity">
    <text evidence="1">Belongs to the sulfatase family.</text>
</comment>
<dbReference type="PANTHER" id="PTHR43108:SF6">
    <property type="entry name" value="N-SULPHOGLUCOSAMINE SULPHOHYDROLASE"/>
    <property type="match status" value="1"/>
</dbReference>
<comment type="caution">
    <text evidence="6">The sequence shown here is derived from an EMBL/GenBank/DDBJ whole genome shotgun (WGS) entry which is preliminary data.</text>
</comment>
<evidence type="ECO:0000256" key="4">
    <source>
        <dbReference type="ARBA" id="ARBA00023180"/>
    </source>
</evidence>
<keyword evidence="4" id="KW-0325">Glycoprotein</keyword>
<dbReference type="PROSITE" id="PS00523">
    <property type="entry name" value="SULFATASE_1"/>
    <property type="match status" value="1"/>
</dbReference>
<evidence type="ECO:0000256" key="2">
    <source>
        <dbReference type="ARBA" id="ARBA00022729"/>
    </source>
</evidence>
<proteinExistence type="inferred from homology"/>
<dbReference type="PANTHER" id="PTHR43108">
    <property type="entry name" value="N-ACETYLGLUCOSAMINE-6-SULFATASE FAMILY MEMBER"/>
    <property type="match status" value="1"/>
</dbReference>
<dbReference type="CDD" id="cd16031">
    <property type="entry name" value="G6S_like"/>
    <property type="match status" value="1"/>
</dbReference>
<keyword evidence="2" id="KW-0732">Signal</keyword>
<sequence>MGRTINFSASPFQVVIFITFHAFAFADERPNILFIFTDDHATQALSAYGSKLIETPNLDRIADGGMRFDRCYVTNSICGPSRACILTGKYSHKNGYYNNDEEFDGTQRTFPKLLQQAGYQTALIGKWHLGRKSMPTGFDYWHILEHQGYYYQPKFVTPWGQVQYLGYTTDLLTEQTLAWLKQGRDPEKPFMLMMQHKAPHRPWDPAPDRLTDNTDHVYPEPDNLFDDYENRSSAAARAEMRIAEDNQMSIGGPDLKAWDREDLNNPNNTRARDWFYGKMTHDQLTAWKAAYREKNKAYYDGDLAGKDLVRWKYQRFLQDYLSCVASVDDSVGKVLDYLDEAGLADNTVVIYSSDQGFFLGEHGWFDKRFMYEESLRAPLLVRWPGVTKPGSVEKRIVSNLDFAETFLDLANAEIPADMQGASLEPLLRETPPADWRDSFYYHYYEGADGGHKVCEHYGVTNGRYKLINFYKLGEWELFDLENDPQEMHSVYGKEKYADVQATMLAELQRLRSELEVTENDPDSK</sequence>
<evidence type="ECO:0000313" key="7">
    <source>
        <dbReference type="Proteomes" id="UP000318437"/>
    </source>
</evidence>
<protein>
    <submittedName>
        <fullName evidence="6">Arylsulfatase</fullName>
        <ecNumber evidence="6">3.1.6.1</ecNumber>
    </submittedName>
</protein>
<evidence type="ECO:0000259" key="5">
    <source>
        <dbReference type="Pfam" id="PF00884"/>
    </source>
</evidence>
<organism evidence="6 7">
    <name type="scientific">Bythopirellula polymerisocia</name>
    <dbReference type="NCBI Taxonomy" id="2528003"/>
    <lineage>
        <taxon>Bacteria</taxon>
        <taxon>Pseudomonadati</taxon>
        <taxon>Planctomycetota</taxon>
        <taxon>Planctomycetia</taxon>
        <taxon>Pirellulales</taxon>
        <taxon>Lacipirellulaceae</taxon>
        <taxon>Bythopirellula</taxon>
    </lineage>
</organism>
<dbReference type="GO" id="GO:0004065">
    <property type="term" value="F:arylsulfatase activity"/>
    <property type="evidence" value="ECO:0007669"/>
    <property type="project" value="UniProtKB-EC"/>
</dbReference>
<dbReference type="AlphaFoldDB" id="A0A5C6D0F8"/>
<dbReference type="InterPro" id="IPR017850">
    <property type="entry name" value="Alkaline_phosphatase_core_sf"/>
</dbReference>
<keyword evidence="3 6" id="KW-0378">Hydrolase</keyword>